<evidence type="ECO:0000313" key="2">
    <source>
        <dbReference type="Proteomes" id="UP000018951"/>
    </source>
</evidence>
<sequence length="137" mass="15689">MYQYNNDLEGLNKMLHCIMPSLVLSSQESVSWSKPGKRCTVDMCGGKVDKGYYCSLWDIRASIYNTIEQSLFIPVLLCSSWENKVVDPGDVYSIWYFHTMAEAIAEVLFDAWKRSTTPEEQRMALGLKIKVIDTSRC</sequence>
<comment type="caution">
    <text evidence="1">The sequence shown here is derived from an EMBL/GenBank/DDBJ whole genome shotgun (WGS) entry which is preliminary data.</text>
</comment>
<name>W2V1F4_9RICK</name>
<keyword evidence="2" id="KW-1185">Reference proteome</keyword>
<evidence type="ECO:0000313" key="1">
    <source>
        <dbReference type="EMBL" id="ETO91258.1"/>
    </source>
</evidence>
<dbReference type="STRING" id="1401685.P857_752"/>
<accession>W2V1F4</accession>
<organism evidence="1 2">
    <name type="scientific">Candidatus Xenolissoclinum pacificiensis L6</name>
    <dbReference type="NCBI Taxonomy" id="1401685"/>
    <lineage>
        <taxon>Bacteria</taxon>
        <taxon>Pseudomonadati</taxon>
        <taxon>Pseudomonadota</taxon>
        <taxon>Alphaproteobacteria</taxon>
        <taxon>Rickettsiales</taxon>
        <taxon>Anaplasmataceae</taxon>
        <taxon>Candidatus Xenolissoclinum</taxon>
    </lineage>
</organism>
<protein>
    <submittedName>
        <fullName evidence="1">Uncharacterized protein</fullName>
    </submittedName>
</protein>
<dbReference type="AlphaFoldDB" id="W2V1F4"/>
<dbReference type="EMBL" id="AXCJ01000008">
    <property type="protein sequence ID" value="ETO91258.1"/>
    <property type="molecule type" value="Genomic_DNA"/>
</dbReference>
<dbReference type="Proteomes" id="UP000018951">
    <property type="component" value="Unassembled WGS sequence"/>
</dbReference>
<gene>
    <name evidence="1" type="ORF">P857_752</name>
</gene>
<proteinExistence type="predicted"/>
<reference evidence="1 2" key="1">
    <citation type="journal article" date="2013" name="PLoS ONE">
        <title>Bacterial endosymbiosis in a chordate host: long-term co-evolution and conservation of secondary metabolism.</title>
        <authorList>
            <person name="Kwan J.C."/>
            <person name="Schmidt E.W."/>
        </authorList>
    </citation>
    <scope>NUCLEOTIDE SEQUENCE [LARGE SCALE GENOMIC DNA]</scope>
    <source>
        <strain evidence="2">L6</strain>
    </source>
</reference>